<dbReference type="GO" id="GO:0006397">
    <property type="term" value="P:mRNA processing"/>
    <property type="evidence" value="ECO:0007669"/>
    <property type="project" value="UniProtKB-KW"/>
</dbReference>
<dbReference type="GO" id="GO:0005634">
    <property type="term" value="C:nucleus"/>
    <property type="evidence" value="ECO:0007669"/>
    <property type="project" value="UniProtKB-SubCell"/>
</dbReference>
<keyword evidence="6" id="KW-0547">Nucleotide-binding</keyword>
<dbReference type="PANTHER" id="PTHR10682:SF23">
    <property type="entry name" value="POLYNUCLEOTIDE ADENYLYLTRANSFERASE"/>
    <property type="match status" value="1"/>
</dbReference>
<feature type="compositionally biased region" description="Acidic residues" evidence="9">
    <location>
        <begin position="363"/>
        <end position="379"/>
    </location>
</feature>
<evidence type="ECO:0000256" key="4">
    <source>
        <dbReference type="ARBA" id="ARBA00022664"/>
    </source>
</evidence>
<evidence type="ECO:0000256" key="9">
    <source>
        <dbReference type="SAM" id="MobiDB-lite"/>
    </source>
</evidence>
<reference evidence="12" key="1">
    <citation type="submission" date="2021-03" db="EMBL/GenBank/DDBJ databases">
        <title>Comparative genomics and phylogenomic investigation of the class Geoglossomycetes provide insights into ecological specialization and systematics.</title>
        <authorList>
            <person name="Melie T."/>
            <person name="Pirro S."/>
            <person name="Miller A.N."/>
            <person name="Quandt A."/>
        </authorList>
    </citation>
    <scope>NUCLEOTIDE SEQUENCE</scope>
    <source>
        <strain evidence="12">CAQ_001_2017</strain>
    </source>
</reference>
<evidence type="ECO:0000256" key="5">
    <source>
        <dbReference type="ARBA" id="ARBA00022679"/>
    </source>
</evidence>
<dbReference type="PANTHER" id="PTHR10682">
    <property type="entry name" value="POLY A POLYMERASE"/>
    <property type="match status" value="1"/>
</dbReference>
<dbReference type="Pfam" id="PF04457">
    <property type="entry name" value="MJ1316"/>
    <property type="match status" value="1"/>
</dbReference>
<keyword evidence="7" id="KW-0067">ATP-binding</keyword>
<protein>
    <recommendedName>
        <fullName evidence="3">polynucleotide adenylyltransferase</fullName>
        <ecNumber evidence="3">2.7.7.19</ecNumber>
    </recommendedName>
</protein>
<dbReference type="InterPro" id="IPR007012">
    <property type="entry name" value="PolA_pol_cen_dom"/>
</dbReference>
<dbReference type="EC" id="2.7.7.19" evidence="3"/>
<keyword evidence="13" id="KW-1185">Reference proteome</keyword>
<keyword evidence="4" id="KW-0507">mRNA processing</keyword>
<dbReference type="InterPro" id="IPR011068">
    <property type="entry name" value="NuclTrfase_I-like_C"/>
</dbReference>
<dbReference type="EMBL" id="JAGHQM010000644">
    <property type="protein sequence ID" value="KAH0559253.1"/>
    <property type="molecule type" value="Genomic_DNA"/>
</dbReference>
<evidence type="ECO:0000256" key="6">
    <source>
        <dbReference type="ARBA" id="ARBA00022741"/>
    </source>
</evidence>
<evidence type="ECO:0000259" key="11">
    <source>
        <dbReference type="Pfam" id="PF04928"/>
    </source>
</evidence>
<comment type="caution">
    <text evidence="12">The sequence shown here is derived from an EMBL/GenBank/DDBJ whole genome shotgun (WGS) entry which is preliminary data.</text>
</comment>
<evidence type="ECO:0000256" key="8">
    <source>
        <dbReference type="ARBA" id="ARBA00023242"/>
    </source>
</evidence>
<dbReference type="InterPro" id="IPR040459">
    <property type="entry name" value="MJ1316"/>
</dbReference>
<keyword evidence="8" id="KW-0539">Nucleus</keyword>
<evidence type="ECO:0000256" key="1">
    <source>
        <dbReference type="ARBA" id="ARBA00004123"/>
    </source>
</evidence>
<evidence type="ECO:0000313" key="13">
    <source>
        <dbReference type="Proteomes" id="UP000750711"/>
    </source>
</evidence>
<name>A0A9P8LB76_9PEZI</name>
<evidence type="ECO:0000256" key="3">
    <source>
        <dbReference type="ARBA" id="ARBA00012388"/>
    </source>
</evidence>
<dbReference type="GO" id="GO:1990817">
    <property type="term" value="F:poly(A) RNA polymerase activity"/>
    <property type="evidence" value="ECO:0007669"/>
    <property type="project" value="UniProtKB-EC"/>
</dbReference>
<dbReference type="SUPFAM" id="SSF55003">
    <property type="entry name" value="PAP/Archaeal CCA-adding enzyme, C-terminal domain"/>
    <property type="match status" value="1"/>
</dbReference>
<dbReference type="Gene3D" id="3.30.70.590">
    <property type="entry name" value="Poly(A) polymerase predicted RNA binding domain"/>
    <property type="match status" value="1"/>
</dbReference>
<dbReference type="Gene3D" id="1.10.1410.10">
    <property type="match status" value="1"/>
</dbReference>
<accession>A0A9P8LB76</accession>
<feature type="region of interest" description="Disordered" evidence="9">
    <location>
        <begin position="363"/>
        <end position="402"/>
    </location>
</feature>
<dbReference type="GO" id="GO:0031123">
    <property type="term" value="P:RNA 3'-end processing"/>
    <property type="evidence" value="ECO:0007669"/>
    <property type="project" value="InterPro"/>
</dbReference>
<evidence type="ECO:0000259" key="10">
    <source>
        <dbReference type="Pfam" id="PF04457"/>
    </source>
</evidence>
<comment type="similarity">
    <text evidence="2">Belongs to the poly(A) polymerase family.</text>
</comment>
<dbReference type="GO" id="GO:0005524">
    <property type="term" value="F:ATP binding"/>
    <property type="evidence" value="ECO:0007669"/>
    <property type="project" value="UniProtKB-KW"/>
</dbReference>
<feature type="domain" description="Poly(A) polymerase central" evidence="11">
    <location>
        <begin position="48"/>
        <end position="173"/>
    </location>
</feature>
<dbReference type="SUPFAM" id="SSF81631">
    <property type="entry name" value="PAP/OAS1 substrate-binding domain"/>
    <property type="match status" value="1"/>
</dbReference>
<gene>
    <name evidence="12" type="ORF">GP486_004232</name>
</gene>
<dbReference type="GO" id="GO:0003723">
    <property type="term" value="F:RNA binding"/>
    <property type="evidence" value="ECO:0007669"/>
    <property type="project" value="InterPro"/>
</dbReference>
<comment type="subcellular location">
    <subcellularLocation>
        <location evidence="1">Nucleus</location>
    </subcellularLocation>
</comment>
<sequence>MCGNRWSEINRLAPSDPLFNLSITSLKKLNAFRDMDYLQRTIPDLPAFRMAHRFIKVWAQRRGIYSARFGYLGGIHITLLLSRLCKLLFRDAGAITAADIICTFFSHYSKFDWKTDISFDPFFHKQRPRYQRSATREPAVILSLHAPAINVAHAASFPSVRIFAEELERAGRLLLGPSITWEKLIEGDKMGLAKANLPSGAAEFLESYSSYIKIDVQYWGASLSKGSALVGWVESRCVLLLVDLNRRLPEIHARIWPARFAHEDTTDATTTDDLESKEYHGCYLIGLAKGESATTANAAELASRKKLAQGVLRQVLEKFTEQIQGDEKYFDAKTSWVEVTHVKQAGLGTLSLDTREWGNFTEEVSDSDADEDEGEEEETGTAALPHRTLPATPTARTSSKSKLRPAQDILHRLLWDASLDVSDHVIGYLDRFSGTKEMPVERWKTEKTDEEFVPMHRVVYFRRKSDGVRVWDREGRWDGVFGSGKGSVA</sequence>
<keyword evidence="5" id="KW-0808">Transferase</keyword>
<evidence type="ECO:0000256" key="2">
    <source>
        <dbReference type="ARBA" id="ARBA00010912"/>
    </source>
</evidence>
<dbReference type="AlphaFoldDB" id="A0A9P8LB76"/>
<dbReference type="Pfam" id="PF04928">
    <property type="entry name" value="PAP_central"/>
    <property type="match status" value="1"/>
</dbReference>
<evidence type="ECO:0000313" key="12">
    <source>
        <dbReference type="EMBL" id="KAH0559253.1"/>
    </source>
</evidence>
<organism evidence="12 13">
    <name type="scientific">Trichoglossum hirsutum</name>
    <dbReference type="NCBI Taxonomy" id="265104"/>
    <lineage>
        <taxon>Eukaryota</taxon>
        <taxon>Fungi</taxon>
        <taxon>Dikarya</taxon>
        <taxon>Ascomycota</taxon>
        <taxon>Pezizomycotina</taxon>
        <taxon>Geoglossomycetes</taxon>
        <taxon>Geoglossales</taxon>
        <taxon>Geoglossaceae</taxon>
        <taxon>Trichoglossum</taxon>
    </lineage>
</organism>
<dbReference type="Proteomes" id="UP000750711">
    <property type="component" value="Unassembled WGS sequence"/>
</dbReference>
<feature type="domain" description="MJ1316 RNA cyclic group end recognition" evidence="10">
    <location>
        <begin position="403"/>
        <end position="473"/>
    </location>
</feature>
<proteinExistence type="inferred from homology"/>
<evidence type="ECO:0000256" key="7">
    <source>
        <dbReference type="ARBA" id="ARBA00022840"/>
    </source>
</evidence>